<keyword evidence="2" id="KW-0813">Transport</keyword>
<dbReference type="Proteomes" id="UP001203880">
    <property type="component" value="Unassembled WGS sequence"/>
</dbReference>
<evidence type="ECO:0000313" key="4">
    <source>
        <dbReference type="EMBL" id="MCL6285775.1"/>
    </source>
</evidence>
<keyword evidence="5" id="KW-1185">Reference proteome</keyword>
<sequence length="198" mass="22697">MARLQLNKSSLAHQRAQLKTYEKFLPSLDLKRQQLMGERAKAVVQVAEMARKVEDLAQQVGRDVPMLGNSDIDLKGLVRLARYELGEENVVGTKLPVLDRIEVKIRPYSPMVLPHWVDNVTTLLHDMLEARLRVQVARQRVEVLSRAVEVITQRVNLFDKVLIPNARANIKKIRIYLNDEEMASVVRSKIAKRKRAMA</sequence>
<gene>
    <name evidence="4" type="ORF">M3P21_19815</name>
</gene>
<evidence type="ECO:0000256" key="1">
    <source>
        <dbReference type="ARBA" id="ARBA00005850"/>
    </source>
</evidence>
<dbReference type="Pfam" id="PF01813">
    <property type="entry name" value="ATP-synt_D"/>
    <property type="match status" value="1"/>
</dbReference>
<comment type="caution">
    <text evidence="4">The sequence shown here is derived from an EMBL/GenBank/DDBJ whole genome shotgun (WGS) entry which is preliminary data.</text>
</comment>
<evidence type="ECO:0000313" key="5">
    <source>
        <dbReference type="Proteomes" id="UP001203880"/>
    </source>
</evidence>
<proteinExistence type="inferred from homology"/>
<dbReference type="NCBIfam" id="TIGR00309">
    <property type="entry name" value="V_ATPase_subD"/>
    <property type="match status" value="1"/>
</dbReference>
<dbReference type="EMBL" id="JAMFMB010000037">
    <property type="protein sequence ID" value="MCL6285775.1"/>
    <property type="molecule type" value="Genomic_DNA"/>
</dbReference>
<dbReference type="RefSeq" id="WP_249712909.1">
    <property type="nucleotide sequence ID" value="NZ_JAMFMB010000037.1"/>
</dbReference>
<comment type="similarity">
    <text evidence="1">Belongs to the V-ATPase D subunit family.</text>
</comment>
<evidence type="ECO:0000256" key="3">
    <source>
        <dbReference type="ARBA" id="ARBA00023065"/>
    </source>
</evidence>
<accession>A0ABT0Q7C0</accession>
<name>A0ABT0Q7C0_9RHOB</name>
<evidence type="ECO:0000256" key="2">
    <source>
        <dbReference type="ARBA" id="ARBA00022448"/>
    </source>
</evidence>
<dbReference type="InterPro" id="IPR002699">
    <property type="entry name" value="V_ATPase_D"/>
</dbReference>
<dbReference type="NCBIfam" id="NF002565">
    <property type="entry name" value="PRK02195.1"/>
    <property type="match status" value="1"/>
</dbReference>
<organism evidence="4 5">
    <name type="scientific">Ruegeria spongiae</name>
    <dbReference type="NCBI Taxonomy" id="2942209"/>
    <lineage>
        <taxon>Bacteria</taxon>
        <taxon>Pseudomonadati</taxon>
        <taxon>Pseudomonadota</taxon>
        <taxon>Alphaproteobacteria</taxon>
        <taxon>Rhodobacterales</taxon>
        <taxon>Roseobacteraceae</taxon>
        <taxon>Ruegeria</taxon>
    </lineage>
</organism>
<dbReference type="Gene3D" id="1.10.287.3240">
    <property type="match status" value="1"/>
</dbReference>
<protein>
    <submittedName>
        <fullName evidence="4">V-type ATP synthase subunit D</fullName>
    </submittedName>
</protein>
<keyword evidence="3" id="KW-0406">Ion transport</keyword>
<reference evidence="4" key="1">
    <citation type="submission" date="2022-05" db="EMBL/GenBank/DDBJ databases">
        <authorList>
            <person name="Park J.-S."/>
        </authorList>
    </citation>
    <scope>NUCLEOTIDE SEQUENCE</scope>
    <source>
        <strain evidence="4">2012CJ41-6</strain>
    </source>
</reference>